<feature type="domain" description="Response regulatory" evidence="4">
    <location>
        <begin position="14"/>
        <end position="133"/>
    </location>
</feature>
<dbReference type="Proteomes" id="UP000469734">
    <property type="component" value="Unassembled WGS sequence"/>
</dbReference>
<dbReference type="InterPro" id="IPR001789">
    <property type="entry name" value="Sig_transdc_resp-reg_receiver"/>
</dbReference>
<protein>
    <submittedName>
        <fullName evidence="5">Response regulator</fullName>
    </submittedName>
</protein>
<name>A0A7X4KK32_9BURK</name>
<evidence type="ECO:0000256" key="3">
    <source>
        <dbReference type="PROSITE-ProRule" id="PRU00169"/>
    </source>
</evidence>
<evidence type="ECO:0000259" key="4">
    <source>
        <dbReference type="PROSITE" id="PS50110"/>
    </source>
</evidence>
<keyword evidence="2" id="KW-0902">Two-component regulatory system</keyword>
<gene>
    <name evidence="5" type="ORF">GTP56_29020</name>
</gene>
<dbReference type="PANTHER" id="PTHR45339:SF1">
    <property type="entry name" value="HYBRID SIGNAL TRANSDUCTION HISTIDINE KINASE J"/>
    <property type="match status" value="1"/>
</dbReference>
<dbReference type="PROSITE" id="PS50110">
    <property type="entry name" value="RESPONSE_REGULATORY"/>
    <property type="match status" value="1"/>
</dbReference>
<feature type="modified residue" description="4-aspartylphosphate" evidence="3">
    <location>
        <position position="63"/>
    </location>
</feature>
<keyword evidence="1 3" id="KW-0597">Phosphoprotein</keyword>
<evidence type="ECO:0000313" key="6">
    <source>
        <dbReference type="Proteomes" id="UP000469734"/>
    </source>
</evidence>
<dbReference type="Gene3D" id="3.40.50.2300">
    <property type="match status" value="1"/>
</dbReference>
<dbReference type="PANTHER" id="PTHR45339">
    <property type="entry name" value="HYBRID SIGNAL TRANSDUCTION HISTIDINE KINASE J"/>
    <property type="match status" value="1"/>
</dbReference>
<dbReference type="SMART" id="SM00448">
    <property type="entry name" value="REC"/>
    <property type="match status" value="1"/>
</dbReference>
<dbReference type="RefSeq" id="WP_161052663.1">
    <property type="nucleotide sequence ID" value="NZ_WWCR01000077.1"/>
</dbReference>
<dbReference type="SUPFAM" id="SSF52172">
    <property type="entry name" value="CheY-like"/>
    <property type="match status" value="1"/>
</dbReference>
<proteinExistence type="predicted"/>
<sequence>MMTASSPEGAPARRVLLVDDTDMNRHLARILLQRLGWEVHEAHDGAAALAALEQRRYTLVLMDCMMPHMDGYEATRRWRAFEAAHGRSRTPVVALTASAVDGERARCLAAGADDYLSKPYTAAELGAMLRRWGAGAAPSFPPPT</sequence>
<organism evidence="5 6">
    <name type="scientific">Duganella margarita</name>
    <dbReference type="NCBI Taxonomy" id="2692170"/>
    <lineage>
        <taxon>Bacteria</taxon>
        <taxon>Pseudomonadati</taxon>
        <taxon>Pseudomonadota</taxon>
        <taxon>Betaproteobacteria</taxon>
        <taxon>Burkholderiales</taxon>
        <taxon>Oxalobacteraceae</taxon>
        <taxon>Telluria group</taxon>
        <taxon>Duganella</taxon>
    </lineage>
</organism>
<evidence type="ECO:0000256" key="2">
    <source>
        <dbReference type="ARBA" id="ARBA00023012"/>
    </source>
</evidence>
<dbReference type="InterPro" id="IPR011006">
    <property type="entry name" value="CheY-like_superfamily"/>
</dbReference>
<dbReference type="Pfam" id="PF00072">
    <property type="entry name" value="Response_reg"/>
    <property type="match status" value="1"/>
</dbReference>
<evidence type="ECO:0000256" key="1">
    <source>
        <dbReference type="ARBA" id="ARBA00022553"/>
    </source>
</evidence>
<reference evidence="5 6" key="1">
    <citation type="submission" date="2019-12" db="EMBL/GenBank/DDBJ databases">
        <title>Novel species isolated from a subtropical stream in China.</title>
        <authorList>
            <person name="Lu H."/>
        </authorList>
    </citation>
    <scope>NUCLEOTIDE SEQUENCE [LARGE SCALE GENOMIC DNA]</scope>
    <source>
        <strain evidence="5 6">FT134W</strain>
    </source>
</reference>
<dbReference type="AlphaFoldDB" id="A0A7X4KK32"/>
<dbReference type="GO" id="GO:0000160">
    <property type="term" value="P:phosphorelay signal transduction system"/>
    <property type="evidence" value="ECO:0007669"/>
    <property type="project" value="UniProtKB-KW"/>
</dbReference>
<comment type="caution">
    <text evidence="5">The sequence shown here is derived from an EMBL/GenBank/DDBJ whole genome shotgun (WGS) entry which is preliminary data.</text>
</comment>
<evidence type="ECO:0000313" key="5">
    <source>
        <dbReference type="EMBL" id="MYM76210.1"/>
    </source>
</evidence>
<dbReference type="EMBL" id="WWCR01000077">
    <property type="protein sequence ID" value="MYM76210.1"/>
    <property type="molecule type" value="Genomic_DNA"/>
</dbReference>
<dbReference type="CDD" id="cd17546">
    <property type="entry name" value="REC_hyHK_CKI1_RcsC-like"/>
    <property type="match status" value="1"/>
</dbReference>
<accession>A0A7X4KK32</accession>